<keyword evidence="3" id="KW-1185">Reference proteome</keyword>
<feature type="region of interest" description="Disordered" evidence="1">
    <location>
        <begin position="83"/>
        <end position="104"/>
    </location>
</feature>
<name>A0A8X8XT70_SALSN</name>
<evidence type="ECO:0000256" key="1">
    <source>
        <dbReference type="SAM" id="MobiDB-lite"/>
    </source>
</evidence>
<accession>A0A8X8XT70</accession>
<dbReference type="AlphaFoldDB" id="A0A8X8XT70"/>
<dbReference type="EMBL" id="PNBA02000007">
    <property type="protein sequence ID" value="KAG6418342.1"/>
    <property type="molecule type" value="Genomic_DNA"/>
</dbReference>
<comment type="caution">
    <text evidence="2">The sequence shown here is derived from an EMBL/GenBank/DDBJ whole genome shotgun (WGS) entry which is preliminary data.</text>
</comment>
<dbReference type="Proteomes" id="UP000298416">
    <property type="component" value="Unassembled WGS sequence"/>
</dbReference>
<gene>
    <name evidence="2" type="ORF">SASPL_120545</name>
</gene>
<evidence type="ECO:0000313" key="2">
    <source>
        <dbReference type="EMBL" id="KAG6418342.1"/>
    </source>
</evidence>
<evidence type="ECO:0000313" key="3">
    <source>
        <dbReference type="Proteomes" id="UP000298416"/>
    </source>
</evidence>
<reference evidence="2" key="2">
    <citation type="submission" date="2020-08" db="EMBL/GenBank/DDBJ databases">
        <title>Plant Genome Project.</title>
        <authorList>
            <person name="Zhang R.-G."/>
        </authorList>
    </citation>
    <scope>NUCLEOTIDE SEQUENCE</scope>
    <source>
        <strain evidence="2">Huo1</strain>
        <tissue evidence="2">Leaf</tissue>
    </source>
</reference>
<protein>
    <submittedName>
        <fullName evidence="2">Uncharacterized protein</fullName>
    </submittedName>
</protein>
<sequence length="138" mass="14616">MEDDGAHGGALVGRGDGGDDLGDVVGAEEAVGIQKVLLVGFIGEVGGQDAVRAALPPMIPARRAGLPRQALNMFPYSNEDISVDIEEEEEGSSSGPKSIGKESKGHTYMTDIWGRHPNLPLISVEYNEFDRPIGGEKE</sequence>
<proteinExistence type="predicted"/>
<organism evidence="2">
    <name type="scientific">Salvia splendens</name>
    <name type="common">Scarlet sage</name>
    <dbReference type="NCBI Taxonomy" id="180675"/>
    <lineage>
        <taxon>Eukaryota</taxon>
        <taxon>Viridiplantae</taxon>
        <taxon>Streptophyta</taxon>
        <taxon>Embryophyta</taxon>
        <taxon>Tracheophyta</taxon>
        <taxon>Spermatophyta</taxon>
        <taxon>Magnoliopsida</taxon>
        <taxon>eudicotyledons</taxon>
        <taxon>Gunneridae</taxon>
        <taxon>Pentapetalae</taxon>
        <taxon>asterids</taxon>
        <taxon>lamiids</taxon>
        <taxon>Lamiales</taxon>
        <taxon>Lamiaceae</taxon>
        <taxon>Nepetoideae</taxon>
        <taxon>Mentheae</taxon>
        <taxon>Salviinae</taxon>
        <taxon>Salvia</taxon>
        <taxon>Salvia subgen. Calosphace</taxon>
        <taxon>core Calosphace</taxon>
    </lineage>
</organism>
<reference evidence="2" key="1">
    <citation type="submission" date="2018-01" db="EMBL/GenBank/DDBJ databases">
        <authorList>
            <person name="Mao J.F."/>
        </authorList>
    </citation>
    <scope>NUCLEOTIDE SEQUENCE</scope>
    <source>
        <strain evidence="2">Huo1</strain>
        <tissue evidence="2">Leaf</tissue>
    </source>
</reference>